<evidence type="ECO:0000313" key="4">
    <source>
        <dbReference type="Proteomes" id="UP000199322"/>
    </source>
</evidence>
<dbReference type="EMBL" id="FMYV01000004">
    <property type="protein sequence ID" value="SDC43339.1"/>
    <property type="molecule type" value="Genomic_DNA"/>
</dbReference>
<evidence type="ECO:0000313" key="3">
    <source>
        <dbReference type="EMBL" id="TGG87627.1"/>
    </source>
</evidence>
<dbReference type="STRING" id="28234.SAMN04488588_1054"/>
<dbReference type="OrthoDB" id="9802872at2"/>
<dbReference type="InterPro" id="IPR039143">
    <property type="entry name" value="GNPNAT1-like"/>
</dbReference>
<feature type="domain" description="N-acetyltransferase" evidence="1">
    <location>
        <begin position="1"/>
        <end position="147"/>
    </location>
</feature>
<protein>
    <submittedName>
        <fullName evidence="3">GNAT family N-acetyltransferase</fullName>
    </submittedName>
    <submittedName>
        <fullName evidence="2">Predicted N-acyltransferase, GNAT family</fullName>
    </submittedName>
</protein>
<dbReference type="Proteomes" id="UP000199322">
    <property type="component" value="Unassembled WGS sequence"/>
</dbReference>
<keyword evidence="2" id="KW-0012">Acyltransferase</keyword>
<evidence type="ECO:0000313" key="5">
    <source>
        <dbReference type="Proteomes" id="UP000297288"/>
    </source>
</evidence>
<sequence>MALSVFTFLFKDFEFFKLAYDIRNEVFIKEQKVPVEEELDGLDPACIHFLGLYENTPVATARVRYIDKDTWKVERVAVIKEQRSKGFGKEIMENIENEAGKKKVSKLILNSQKNAIDFYKSLGFESLSDEFFYEAGIPHVQMEKILKESQN</sequence>
<dbReference type="InterPro" id="IPR016181">
    <property type="entry name" value="Acyl_CoA_acyltransferase"/>
</dbReference>
<dbReference type="PANTHER" id="PTHR13355:SF11">
    <property type="entry name" value="GLUCOSAMINE 6-PHOSPHATE N-ACETYLTRANSFERASE"/>
    <property type="match status" value="1"/>
</dbReference>
<dbReference type="GO" id="GO:0004343">
    <property type="term" value="F:glucosamine 6-phosphate N-acetyltransferase activity"/>
    <property type="evidence" value="ECO:0007669"/>
    <property type="project" value="TreeGrafter"/>
</dbReference>
<dbReference type="PANTHER" id="PTHR13355">
    <property type="entry name" value="GLUCOSAMINE 6-PHOSPHATE N-ACETYLTRANSFERASE"/>
    <property type="match status" value="1"/>
</dbReference>
<dbReference type="Pfam" id="PF13673">
    <property type="entry name" value="Acetyltransf_10"/>
    <property type="match status" value="1"/>
</dbReference>
<proteinExistence type="predicted"/>
<dbReference type="AlphaFoldDB" id="A0A1G6LJF9"/>
<keyword evidence="4" id="KW-1185">Reference proteome</keyword>
<dbReference type="Gene3D" id="3.40.630.30">
    <property type="match status" value="1"/>
</dbReference>
<gene>
    <name evidence="3" type="ORF">E4650_07755</name>
    <name evidence="2" type="ORF">SAMN04488588_1054</name>
</gene>
<dbReference type="PROSITE" id="PS51186">
    <property type="entry name" value="GNAT"/>
    <property type="match status" value="1"/>
</dbReference>
<evidence type="ECO:0000259" key="1">
    <source>
        <dbReference type="PROSITE" id="PS51186"/>
    </source>
</evidence>
<organism evidence="2 4">
    <name type="scientific">Geotoga petraea</name>
    <dbReference type="NCBI Taxonomy" id="28234"/>
    <lineage>
        <taxon>Bacteria</taxon>
        <taxon>Thermotogati</taxon>
        <taxon>Thermotogota</taxon>
        <taxon>Thermotogae</taxon>
        <taxon>Petrotogales</taxon>
        <taxon>Petrotogaceae</taxon>
        <taxon>Geotoga</taxon>
    </lineage>
</organism>
<dbReference type="EMBL" id="SRME01000004">
    <property type="protein sequence ID" value="TGG87627.1"/>
    <property type="molecule type" value="Genomic_DNA"/>
</dbReference>
<dbReference type="InterPro" id="IPR000182">
    <property type="entry name" value="GNAT_dom"/>
</dbReference>
<dbReference type="RefSeq" id="WP_091403402.1">
    <property type="nucleotide sequence ID" value="NZ_FMYV01000004.1"/>
</dbReference>
<dbReference type="CDD" id="cd04301">
    <property type="entry name" value="NAT_SF"/>
    <property type="match status" value="1"/>
</dbReference>
<name>A0A1G6LJF9_9BACT</name>
<reference evidence="2 4" key="1">
    <citation type="submission" date="2016-10" db="EMBL/GenBank/DDBJ databases">
        <authorList>
            <person name="de Groot N.N."/>
        </authorList>
    </citation>
    <scope>NUCLEOTIDE SEQUENCE [LARGE SCALE GENOMIC DNA]</scope>
    <source>
        <strain evidence="2 4">WG14</strain>
    </source>
</reference>
<reference evidence="3 5" key="2">
    <citation type="submission" date="2019-04" db="EMBL/GenBank/DDBJ databases">
        <title>Draft genome sequence data and analysis of a Fermenting Bacterium, Geotoga petraea strain HO-Geo1, isolated from heavy-oil petroleum reservoir in Russia.</title>
        <authorList>
            <person name="Grouzdev D.S."/>
            <person name="Semenova E.M."/>
            <person name="Sokolova D.S."/>
            <person name="Tourova T.P."/>
            <person name="Poltaraus A.B."/>
            <person name="Nazina T.N."/>
        </authorList>
    </citation>
    <scope>NUCLEOTIDE SEQUENCE [LARGE SCALE GENOMIC DNA]</scope>
    <source>
        <strain evidence="3 5">HO-Geo1</strain>
    </source>
</reference>
<dbReference type="SUPFAM" id="SSF55729">
    <property type="entry name" value="Acyl-CoA N-acyltransferases (Nat)"/>
    <property type="match status" value="1"/>
</dbReference>
<dbReference type="Proteomes" id="UP000297288">
    <property type="component" value="Unassembled WGS sequence"/>
</dbReference>
<accession>A0A1G6LJF9</accession>
<evidence type="ECO:0000313" key="2">
    <source>
        <dbReference type="EMBL" id="SDC43339.1"/>
    </source>
</evidence>
<keyword evidence="2" id="KW-0808">Transferase</keyword>